<dbReference type="RefSeq" id="WP_212553365.1">
    <property type="nucleotide sequence ID" value="NZ_JAGXOE010000011.1"/>
</dbReference>
<feature type="domain" description="PA14" evidence="3">
    <location>
        <begin position="229"/>
        <end position="367"/>
    </location>
</feature>
<reference evidence="4 5" key="1">
    <citation type="submission" date="2021-04" db="EMBL/GenBank/DDBJ databases">
        <title>Whole genome sequence analysis of a thiophenic sulfur metabolizing bacteria.</title>
        <authorList>
            <person name="Akhtar N."/>
            <person name="Akram J."/>
            <person name="Aslam A."/>
        </authorList>
    </citation>
    <scope>NUCLEOTIDE SEQUENCE [LARGE SCALE GENOMIC DNA]</scope>
    <source>
        <strain evidence="4 5">3OW</strain>
    </source>
</reference>
<sequence>MTTRSWPFRITIAAVAAALTASVLGGTASADTTVGPAGMTVTPSSAGGAVSDWRAGTVVKLWSNGAVTIPAVTASPGGKLEVRARGDHCWGAPQMAVKRGGVTLGTAAAGLGWSTHTVDLGALTGASPVTIEFSNDYRGWFCDRNLYVASVTVRDGAGPPTTPVPTTPVPTTAPPTTTPPTTVPGTTVPPSTAPPTTTALPTTTVPPTTTTVPTTTAPTMTTPVPTTGCPVNHYRARYFNNATATGNPVVVQCENAPGGSFTGQPLAGVNADNFSVEYDGILHFSQTTTHTFSTTVGNVGARVWFDDALVFDRPTPQWGTTNALRTVSAGQHRVRATFFNTSGIAHFGVSFPRATPGQPSNNGNYFAADSFWNQPVPPGATVDPRSRGWIATLDAKNNGVWVNSQEWSTTVYNAPPGTPTTDVLVTNTNRRLAIPYSTSYRPTRDADAHLAVIDDATGCLYEFQRFNPWARTAVASVSYRAYSGSGGHTAGPSHAGGELSYLAGMITPQDVQSGVIDHALRYALPEGSPNFVYPGTRSDGTVLGGVPQGTRLQLDPSLDLARFGLTPFQLMVARALQVYGGFNADHAGLFTLYARSPLDGSTYAQPIQPLPDALIQHMRFLAPTIASQDIYLDRSDDTGCNQQR</sequence>
<dbReference type="Proteomes" id="UP000676853">
    <property type="component" value="Unassembled WGS sequence"/>
</dbReference>
<evidence type="ECO:0000313" key="5">
    <source>
        <dbReference type="Proteomes" id="UP000676853"/>
    </source>
</evidence>
<keyword evidence="2" id="KW-0732">Signal</keyword>
<gene>
    <name evidence="4" type="ORF">KFZ73_07475</name>
</gene>
<dbReference type="SUPFAM" id="SSF56988">
    <property type="entry name" value="Anthrax protective antigen"/>
    <property type="match status" value="1"/>
</dbReference>
<keyword evidence="5" id="KW-1185">Reference proteome</keyword>
<dbReference type="Gene3D" id="3.90.182.10">
    <property type="entry name" value="Toxin - Anthrax Protective Antigen,domain 1"/>
    <property type="match status" value="1"/>
</dbReference>
<feature type="region of interest" description="Disordered" evidence="1">
    <location>
        <begin position="156"/>
        <end position="224"/>
    </location>
</feature>
<comment type="caution">
    <text evidence="4">The sequence shown here is derived from an EMBL/GenBank/DDBJ whole genome shotgun (WGS) entry which is preliminary data.</text>
</comment>
<organism evidence="4 5">
    <name type="scientific">Tsukamurella paurometabola</name>
    <name type="common">Corynebacterium paurometabolum</name>
    <dbReference type="NCBI Taxonomy" id="2061"/>
    <lineage>
        <taxon>Bacteria</taxon>
        <taxon>Bacillati</taxon>
        <taxon>Actinomycetota</taxon>
        <taxon>Actinomycetes</taxon>
        <taxon>Mycobacteriales</taxon>
        <taxon>Tsukamurellaceae</taxon>
        <taxon>Tsukamurella</taxon>
    </lineage>
</organism>
<dbReference type="InterPro" id="IPR031768">
    <property type="entry name" value="CBM60_xylan-bd"/>
</dbReference>
<dbReference type="InterPro" id="IPR037524">
    <property type="entry name" value="PA14/GLEYA"/>
</dbReference>
<dbReference type="PROSITE" id="PS51820">
    <property type="entry name" value="PA14"/>
    <property type="match status" value="1"/>
</dbReference>
<evidence type="ECO:0000313" key="4">
    <source>
        <dbReference type="EMBL" id="MBS4101078.1"/>
    </source>
</evidence>
<dbReference type="EMBL" id="JAGXOE010000011">
    <property type="protein sequence ID" value="MBS4101078.1"/>
    <property type="molecule type" value="Genomic_DNA"/>
</dbReference>
<feature type="signal peptide" evidence="2">
    <location>
        <begin position="1"/>
        <end position="30"/>
    </location>
</feature>
<feature type="chain" id="PRO_5047448247" description="PA14 domain-containing protein" evidence="2">
    <location>
        <begin position="31"/>
        <end position="644"/>
    </location>
</feature>
<evidence type="ECO:0000259" key="3">
    <source>
        <dbReference type="PROSITE" id="PS51820"/>
    </source>
</evidence>
<feature type="compositionally biased region" description="Low complexity" evidence="1">
    <location>
        <begin position="183"/>
        <end position="224"/>
    </location>
</feature>
<evidence type="ECO:0000256" key="2">
    <source>
        <dbReference type="SAM" id="SignalP"/>
    </source>
</evidence>
<dbReference type="SMART" id="SM00758">
    <property type="entry name" value="PA14"/>
    <property type="match status" value="1"/>
</dbReference>
<proteinExistence type="predicted"/>
<dbReference type="Pfam" id="PF16841">
    <property type="entry name" value="CBM60"/>
    <property type="match status" value="1"/>
</dbReference>
<dbReference type="Gene3D" id="2.60.60.40">
    <property type="match status" value="1"/>
</dbReference>
<evidence type="ECO:0000256" key="1">
    <source>
        <dbReference type="SAM" id="MobiDB-lite"/>
    </source>
</evidence>
<feature type="compositionally biased region" description="Pro residues" evidence="1">
    <location>
        <begin position="160"/>
        <end position="182"/>
    </location>
</feature>
<name>A0ABS5NCA3_TSUPA</name>
<dbReference type="InterPro" id="IPR011658">
    <property type="entry name" value="PA14_dom"/>
</dbReference>
<protein>
    <recommendedName>
        <fullName evidence="3">PA14 domain-containing protein</fullName>
    </recommendedName>
</protein>
<accession>A0ABS5NCA3</accession>
<dbReference type="Pfam" id="PF07691">
    <property type="entry name" value="PA14"/>
    <property type="match status" value="1"/>
</dbReference>